<feature type="region of interest" description="Disordered" evidence="1">
    <location>
        <begin position="226"/>
        <end position="316"/>
    </location>
</feature>
<feature type="compositionally biased region" description="Low complexity" evidence="1">
    <location>
        <begin position="105"/>
        <end position="116"/>
    </location>
</feature>
<proteinExistence type="predicted"/>
<evidence type="ECO:0000256" key="1">
    <source>
        <dbReference type="SAM" id="MobiDB-lite"/>
    </source>
</evidence>
<dbReference type="SUPFAM" id="SSF47459">
    <property type="entry name" value="HLH, helix-loop-helix DNA-binding domain"/>
    <property type="match status" value="1"/>
</dbReference>
<feature type="region of interest" description="Disordered" evidence="1">
    <location>
        <begin position="514"/>
        <end position="556"/>
    </location>
</feature>
<feature type="compositionally biased region" description="Acidic residues" evidence="1">
    <location>
        <begin position="171"/>
        <end position="180"/>
    </location>
</feature>
<evidence type="ECO:0000259" key="2">
    <source>
        <dbReference type="PROSITE" id="PS50888"/>
    </source>
</evidence>
<feature type="compositionally biased region" description="Polar residues" evidence="1">
    <location>
        <begin position="288"/>
        <end position="299"/>
    </location>
</feature>
<feature type="region of interest" description="Disordered" evidence="1">
    <location>
        <begin position="164"/>
        <end position="200"/>
    </location>
</feature>
<feature type="compositionally biased region" description="Low complexity" evidence="1">
    <location>
        <begin position="452"/>
        <end position="463"/>
    </location>
</feature>
<reference evidence="4" key="1">
    <citation type="submission" date="2024-06" db="EMBL/GenBank/DDBJ databases">
        <title>Multi-omics analyses provide insights into the biosynthesis of the anticancer antibiotic pleurotin in Hohenbuehelia grisea.</title>
        <authorList>
            <person name="Weaver J.A."/>
            <person name="Alberti F."/>
        </authorList>
    </citation>
    <scope>NUCLEOTIDE SEQUENCE [LARGE SCALE GENOMIC DNA]</scope>
    <source>
        <strain evidence="4">T-177</strain>
    </source>
</reference>
<feature type="region of interest" description="Disordered" evidence="1">
    <location>
        <begin position="446"/>
        <end position="467"/>
    </location>
</feature>
<accession>A0ABR3ISD8</accession>
<dbReference type="Pfam" id="PF00010">
    <property type="entry name" value="HLH"/>
    <property type="match status" value="1"/>
</dbReference>
<gene>
    <name evidence="3" type="ORF">HGRIS_012475</name>
</gene>
<feature type="compositionally biased region" description="Basic and acidic residues" evidence="1">
    <location>
        <begin position="342"/>
        <end position="356"/>
    </location>
</feature>
<name>A0ABR3ISD8_9AGAR</name>
<feature type="compositionally biased region" description="Basic and acidic residues" evidence="1">
    <location>
        <begin position="538"/>
        <end position="555"/>
    </location>
</feature>
<dbReference type="SMART" id="SM00353">
    <property type="entry name" value="HLH"/>
    <property type="match status" value="1"/>
</dbReference>
<comment type="caution">
    <text evidence="3">The sequence shown here is derived from an EMBL/GenBank/DDBJ whole genome shotgun (WGS) entry which is preliminary data.</text>
</comment>
<evidence type="ECO:0000313" key="4">
    <source>
        <dbReference type="Proteomes" id="UP001556367"/>
    </source>
</evidence>
<feature type="compositionally biased region" description="Basic and acidic residues" evidence="1">
    <location>
        <begin position="514"/>
        <end position="523"/>
    </location>
</feature>
<dbReference type="InterPro" id="IPR011598">
    <property type="entry name" value="bHLH_dom"/>
</dbReference>
<dbReference type="Gene3D" id="4.10.280.10">
    <property type="entry name" value="Helix-loop-helix DNA-binding domain"/>
    <property type="match status" value="1"/>
</dbReference>
<dbReference type="PANTHER" id="PTHR46266">
    <property type="entry name" value="TRANSCRIPTION FACTOR TT8"/>
    <property type="match status" value="1"/>
</dbReference>
<feature type="region of interest" description="Disordered" evidence="1">
    <location>
        <begin position="1"/>
        <end position="89"/>
    </location>
</feature>
<protein>
    <recommendedName>
        <fullName evidence="2">BHLH domain-containing protein</fullName>
    </recommendedName>
</protein>
<dbReference type="PROSITE" id="PS50888">
    <property type="entry name" value="BHLH"/>
    <property type="match status" value="1"/>
</dbReference>
<dbReference type="Proteomes" id="UP001556367">
    <property type="component" value="Unassembled WGS sequence"/>
</dbReference>
<dbReference type="InterPro" id="IPR036638">
    <property type="entry name" value="HLH_DNA-bd_sf"/>
</dbReference>
<dbReference type="EMBL" id="JASNQZ010000015">
    <property type="protein sequence ID" value="KAL0946216.1"/>
    <property type="molecule type" value="Genomic_DNA"/>
</dbReference>
<sequence length="597" mass="64501">MSGITSRNPYERSVNPTRRAKHLSHPLDDYMSASETDGEQDNDRDSDFHPGVPLAGHATVGRARSTSIAQSAATGHAGPRHTVPILPKVNTSTTPVQIVAPSLSPVATSPTTTAPARRGRKPGGMSRSAREAQRKLNHSIIEKARRTKINETLATLRELVPADYGRHKGDEDEDDDDDGVDEKGKGRAKGRGKKEEKEREFKLEILVRTVAFMKDLLERVKVLEESQDRDAGSSGAPLNGRKRKRNATDEYQYDGAAAADTPKSQASECGRSRKARRESGNARGLPRGTTSDCLSTDEAQASHRPPPPARLPSISSWLPAFASDNNLNIDPTLLVADPGTSQDRHNATQRHDEQGKHVAYLPSPPPSHRFRPTPGAAAPPNLTLGASYNEPKAHSVGKQRQREHTPPSESATGGREARTPEDESAASLLLEISLSPTILPTLSSASVSAERLSLSPPSSGTSGMPRDGKYATVHPPDNDSALLLRRMSFGQYDTQMNQREDAGTARRREAIWEDASEPAKHSELALNQQPAARSGEYGGERERSVSYDPPDRQLDPTELATRMMKPQTPSMLLGLGGAQRVLARAGLGAKDNGSAVE</sequence>
<feature type="compositionally biased region" description="Polar residues" evidence="1">
    <location>
        <begin position="64"/>
        <end position="73"/>
    </location>
</feature>
<organism evidence="3 4">
    <name type="scientific">Hohenbuehelia grisea</name>
    <dbReference type="NCBI Taxonomy" id="104357"/>
    <lineage>
        <taxon>Eukaryota</taxon>
        <taxon>Fungi</taxon>
        <taxon>Dikarya</taxon>
        <taxon>Basidiomycota</taxon>
        <taxon>Agaricomycotina</taxon>
        <taxon>Agaricomycetes</taxon>
        <taxon>Agaricomycetidae</taxon>
        <taxon>Agaricales</taxon>
        <taxon>Pleurotineae</taxon>
        <taxon>Pleurotaceae</taxon>
        <taxon>Hohenbuehelia</taxon>
    </lineage>
</organism>
<evidence type="ECO:0000313" key="3">
    <source>
        <dbReference type="EMBL" id="KAL0946216.1"/>
    </source>
</evidence>
<keyword evidence="4" id="KW-1185">Reference proteome</keyword>
<feature type="domain" description="BHLH" evidence="2">
    <location>
        <begin position="133"/>
        <end position="216"/>
    </location>
</feature>
<dbReference type="PANTHER" id="PTHR46266:SF4">
    <property type="entry name" value="TRANSCRIPTION FACTOR TT8"/>
    <property type="match status" value="1"/>
</dbReference>
<feature type="region of interest" description="Disordered" evidence="1">
    <location>
        <begin position="105"/>
        <end position="134"/>
    </location>
</feature>
<feature type="region of interest" description="Disordered" evidence="1">
    <location>
        <begin position="332"/>
        <end position="424"/>
    </location>
</feature>